<feature type="transmembrane region" description="Helical" evidence="5">
    <location>
        <begin position="238"/>
        <end position="262"/>
    </location>
</feature>
<dbReference type="Pfam" id="PF06813">
    <property type="entry name" value="Nodulin-like"/>
    <property type="match status" value="1"/>
</dbReference>
<reference evidence="7 8" key="1">
    <citation type="journal article" date="2018" name="Sci. Data">
        <title>The draft genome sequence of cork oak.</title>
        <authorList>
            <person name="Ramos A.M."/>
            <person name="Usie A."/>
            <person name="Barbosa P."/>
            <person name="Barros P.M."/>
            <person name="Capote T."/>
            <person name="Chaves I."/>
            <person name="Simoes F."/>
            <person name="Abreu I."/>
            <person name="Carrasquinho I."/>
            <person name="Faro C."/>
            <person name="Guimaraes J.B."/>
            <person name="Mendonca D."/>
            <person name="Nobrega F."/>
            <person name="Rodrigues L."/>
            <person name="Saibo N.J.M."/>
            <person name="Varela M.C."/>
            <person name="Egas C."/>
            <person name="Matos J."/>
            <person name="Miguel C.M."/>
            <person name="Oliveira M.M."/>
            <person name="Ricardo C.P."/>
            <person name="Goncalves S."/>
        </authorList>
    </citation>
    <scope>NUCLEOTIDE SEQUENCE [LARGE SCALE GENOMIC DNA]</scope>
    <source>
        <strain evidence="8">cv. HL8</strain>
    </source>
</reference>
<feature type="transmembrane region" description="Helical" evidence="5">
    <location>
        <begin position="83"/>
        <end position="101"/>
    </location>
</feature>
<name>A0AAW0KXA4_QUESU</name>
<gene>
    <name evidence="7" type="primary">NFD4_25</name>
    <name evidence="7" type="ORF">CFP56_011116</name>
</gene>
<accession>A0AAW0KXA4</accession>
<dbReference type="Proteomes" id="UP000237347">
    <property type="component" value="Unassembled WGS sequence"/>
</dbReference>
<evidence type="ECO:0000256" key="1">
    <source>
        <dbReference type="ARBA" id="ARBA00004141"/>
    </source>
</evidence>
<feature type="transmembrane region" description="Helical" evidence="5">
    <location>
        <begin position="50"/>
        <end position="71"/>
    </location>
</feature>
<protein>
    <submittedName>
        <fullName evidence="7">Protein nuclear fusion defective 4</fullName>
    </submittedName>
</protein>
<feature type="transmembrane region" description="Helical" evidence="5">
    <location>
        <begin position="113"/>
        <end position="136"/>
    </location>
</feature>
<evidence type="ECO:0000256" key="2">
    <source>
        <dbReference type="ARBA" id="ARBA00022692"/>
    </source>
</evidence>
<evidence type="ECO:0000313" key="7">
    <source>
        <dbReference type="EMBL" id="KAK7844233.1"/>
    </source>
</evidence>
<dbReference type="PANTHER" id="PTHR21576:SF22">
    <property type="entry name" value="F25A4.25 PROTEIN"/>
    <property type="match status" value="1"/>
</dbReference>
<dbReference type="Gramene" id="rna-CFP56_27539">
    <property type="protein sequence ID" value="cds-POF24343.1"/>
    <property type="gene ID" value="gene-CFP56_27539"/>
</dbReference>
<evidence type="ECO:0000256" key="4">
    <source>
        <dbReference type="ARBA" id="ARBA00023136"/>
    </source>
</evidence>
<keyword evidence="2 5" id="KW-0812">Transmembrane</keyword>
<dbReference type="InterPro" id="IPR010658">
    <property type="entry name" value="Nodulin-like"/>
</dbReference>
<evidence type="ECO:0000256" key="3">
    <source>
        <dbReference type="ARBA" id="ARBA00022989"/>
    </source>
</evidence>
<keyword evidence="3 5" id="KW-1133">Transmembrane helix</keyword>
<proteinExistence type="predicted"/>
<keyword evidence="8" id="KW-1185">Reference proteome</keyword>
<keyword evidence="4 5" id="KW-0472">Membrane</keyword>
<evidence type="ECO:0000256" key="5">
    <source>
        <dbReference type="SAM" id="Phobius"/>
    </source>
</evidence>
<organism evidence="7 8">
    <name type="scientific">Quercus suber</name>
    <name type="common">Cork oak</name>
    <dbReference type="NCBI Taxonomy" id="58331"/>
    <lineage>
        <taxon>Eukaryota</taxon>
        <taxon>Viridiplantae</taxon>
        <taxon>Streptophyta</taxon>
        <taxon>Embryophyta</taxon>
        <taxon>Tracheophyta</taxon>
        <taxon>Spermatophyta</taxon>
        <taxon>Magnoliopsida</taxon>
        <taxon>eudicotyledons</taxon>
        <taxon>Gunneridae</taxon>
        <taxon>Pentapetalae</taxon>
        <taxon>rosids</taxon>
        <taxon>fabids</taxon>
        <taxon>Fagales</taxon>
        <taxon>Fagaceae</taxon>
        <taxon>Quercus</taxon>
    </lineage>
</organism>
<sequence>MRRLRISSSKWIATVASIWILCSCGADTFSIYSSVLKSSQGYDQSTLDTVAFFKDFGSNSGVLAGLLYSAVTVNNNFRGGGPWVVHAAGAIQNFFGYFMMWASVSGLIQRPPVALMCLFIFLSNHAGVFFATANLVTGVQNFPQSSGTIVGVLKGFLGINGAIMVQAYGIFCKGKPSTFILMLALLPTFVSIVLMSFVRIYEANTVDDVKRLNGFPIVALIIAGYLMIILILENIFSLPLWANIITFIFMLLLLASPLGIAIKAQREDSMRFSQMFSSESNHSKENQAKDSLEYHELPDGEGQVHDALDDKILPYEDQGMNLLQALRTMNFWLLFIAMV</sequence>
<feature type="domain" description="Nodulin-like" evidence="6">
    <location>
        <begin position="10"/>
        <end position="261"/>
    </location>
</feature>
<evidence type="ECO:0000259" key="6">
    <source>
        <dbReference type="Pfam" id="PF06813"/>
    </source>
</evidence>
<dbReference type="EMBL" id="PKMF04000189">
    <property type="protein sequence ID" value="KAK7844233.1"/>
    <property type="molecule type" value="Genomic_DNA"/>
</dbReference>
<feature type="transmembrane region" description="Helical" evidence="5">
    <location>
        <begin position="177"/>
        <end position="200"/>
    </location>
</feature>
<dbReference type="PROSITE" id="PS51257">
    <property type="entry name" value="PROKAR_LIPOPROTEIN"/>
    <property type="match status" value="1"/>
</dbReference>
<comment type="subcellular location">
    <subcellularLocation>
        <location evidence="1">Membrane</location>
        <topology evidence="1">Multi-pass membrane protein</topology>
    </subcellularLocation>
</comment>
<evidence type="ECO:0000313" key="8">
    <source>
        <dbReference type="Proteomes" id="UP000237347"/>
    </source>
</evidence>
<feature type="transmembrane region" description="Helical" evidence="5">
    <location>
        <begin position="212"/>
        <end position="232"/>
    </location>
</feature>
<dbReference type="GO" id="GO:0016020">
    <property type="term" value="C:membrane"/>
    <property type="evidence" value="ECO:0007669"/>
    <property type="project" value="UniProtKB-SubCell"/>
</dbReference>
<dbReference type="AlphaFoldDB" id="A0AAW0KXA4"/>
<dbReference type="PANTHER" id="PTHR21576">
    <property type="entry name" value="UNCHARACTERIZED NODULIN-LIKE PROTEIN"/>
    <property type="match status" value="1"/>
</dbReference>
<feature type="transmembrane region" description="Helical" evidence="5">
    <location>
        <begin position="148"/>
        <end position="171"/>
    </location>
</feature>
<comment type="caution">
    <text evidence="7">The sequence shown here is derived from an EMBL/GenBank/DDBJ whole genome shotgun (WGS) entry which is preliminary data.</text>
</comment>